<feature type="region of interest" description="Disordered" evidence="1">
    <location>
        <begin position="257"/>
        <end position="283"/>
    </location>
</feature>
<dbReference type="RefSeq" id="WP_200310534.1">
    <property type="nucleotide sequence ID" value="NZ_JAENIM010000022.1"/>
</dbReference>
<keyword evidence="5" id="KW-1185">Reference proteome</keyword>
<feature type="transmembrane region" description="Helical" evidence="2">
    <location>
        <begin position="419"/>
        <end position="436"/>
    </location>
</feature>
<evidence type="ECO:0000313" key="4">
    <source>
        <dbReference type="EMBL" id="MBK1790500.1"/>
    </source>
</evidence>
<keyword evidence="2" id="KW-0472">Membrane</keyword>
<dbReference type="InterPro" id="IPR025640">
    <property type="entry name" value="GYF_2"/>
</dbReference>
<protein>
    <submittedName>
        <fullName evidence="4">DUF4339 domain-containing protein</fullName>
    </submittedName>
</protein>
<dbReference type="EMBL" id="JAENIM010000022">
    <property type="protein sequence ID" value="MBK1790500.1"/>
    <property type="molecule type" value="Genomic_DNA"/>
</dbReference>
<gene>
    <name evidence="4" type="ORF">JIN82_04935</name>
</gene>
<dbReference type="AlphaFoldDB" id="A0A8J7SH19"/>
<feature type="transmembrane region" description="Helical" evidence="2">
    <location>
        <begin position="388"/>
        <end position="407"/>
    </location>
</feature>
<keyword evidence="2" id="KW-0812">Transmembrane</keyword>
<evidence type="ECO:0000256" key="2">
    <source>
        <dbReference type="SAM" id="Phobius"/>
    </source>
</evidence>
<evidence type="ECO:0000313" key="5">
    <source>
        <dbReference type="Proteomes" id="UP000624703"/>
    </source>
</evidence>
<organism evidence="4 5">
    <name type="scientific">Persicirhabdus sediminis</name>
    <dbReference type="NCBI Taxonomy" id="454144"/>
    <lineage>
        <taxon>Bacteria</taxon>
        <taxon>Pseudomonadati</taxon>
        <taxon>Verrucomicrobiota</taxon>
        <taxon>Verrucomicrobiia</taxon>
        <taxon>Verrucomicrobiales</taxon>
        <taxon>Verrucomicrobiaceae</taxon>
        <taxon>Persicirhabdus</taxon>
    </lineage>
</organism>
<dbReference type="Proteomes" id="UP000624703">
    <property type="component" value="Unassembled WGS sequence"/>
</dbReference>
<feature type="transmembrane region" description="Helical" evidence="2">
    <location>
        <begin position="442"/>
        <end position="460"/>
    </location>
</feature>
<reference evidence="4" key="1">
    <citation type="submission" date="2021-01" db="EMBL/GenBank/DDBJ databases">
        <title>Modified the classification status of verrucomicrobia.</title>
        <authorList>
            <person name="Feng X."/>
        </authorList>
    </citation>
    <scope>NUCLEOTIDE SEQUENCE</scope>
    <source>
        <strain evidence="4">_KCTC 22039</strain>
    </source>
</reference>
<evidence type="ECO:0000256" key="1">
    <source>
        <dbReference type="SAM" id="MobiDB-lite"/>
    </source>
</evidence>
<feature type="transmembrane region" description="Helical" evidence="2">
    <location>
        <begin position="481"/>
        <end position="504"/>
    </location>
</feature>
<comment type="caution">
    <text evidence="4">The sequence shown here is derived from an EMBL/GenBank/DDBJ whole genome shotgun (WGS) entry which is preliminary data.</text>
</comment>
<evidence type="ECO:0000259" key="3">
    <source>
        <dbReference type="Pfam" id="PF14237"/>
    </source>
</evidence>
<proteinExistence type="predicted"/>
<feature type="domain" description="GYF" evidence="3">
    <location>
        <begin position="287"/>
        <end position="337"/>
    </location>
</feature>
<name>A0A8J7SH19_9BACT</name>
<sequence>MSFSDIRPWMITVAVVSFLMLLKWGLAILSQRTIKQTYEKELKLLPIVIGSGVNVDESFYNEVEEDFHRHQVVQLGDFAVAAELENDAKNASPIRFGLADDGKIIVSAVDVALPKIFKILGRMMRGKRGLVGVECCSQLDDGTKILTKNAMRTPKRVGTEYIEVEYVDKKTSLEQLLGFHRYRVNEYLRRHRGAKVQVFGSVEEVIAFEEEGLNASAQLFRQNNYQFTKEEQKQLEQKQTAVRVSEPIMAEQIGLGPAAGGMGQLSADGGASTPPPLAQPHGGEAEWYYARGDQQNGPVTLKALRNMFKRNQLNLDHDRVWHPKMPEWLLAGEVEEFQPDAMARAAAEEENETAIFEPSAASLRAASEADYAMGMIEFNTYGGLSRRWFYLWVIVLIPIIEVVPTFFMTESYYDGLSSITRWAAILLFVVVSGSRVRNLGMASGWWWCLLLPIVNIWMYYRCYCCPAGYEDSRQLDTAGKVLTTFYVLCNLLILAVLGMIFFSLGSEGFLESIFDWLAMYEGDYYEPEYQDQFDPAVGGSP</sequence>
<accession>A0A8J7SH19</accession>
<keyword evidence="2" id="KW-1133">Transmembrane helix</keyword>
<dbReference type="Pfam" id="PF14237">
    <property type="entry name" value="GYF_2"/>
    <property type="match status" value="1"/>
</dbReference>